<dbReference type="SUPFAM" id="SSF56219">
    <property type="entry name" value="DNase I-like"/>
    <property type="match status" value="1"/>
</dbReference>
<keyword evidence="2" id="KW-0732">Signal</keyword>
<protein>
    <recommendedName>
        <fullName evidence="3">LTD domain-containing protein</fullName>
    </recommendedName>
</protein>
<dbReference type="NCBIfam" id="NF033681">
    <property type="entry name" value="ExeM_NucH_DNase"/>
    <property type="match status" value="1"/>
</dbReference>
<dbReference type="EMBL" id="PTJD01000017">
    <property type="protein sequence ID" value="PPK92100.1"/>
    <property type="molecule type" value="Genomic_DNA"/>
</dbReference>
<dbReference type="Pfam" id="PF00353">
    <property type="entry name" value="HemolysinCabind"/>
    <property type="match status" value="2"/>
</dbReference>
<evidence type="ECO:0000313" key="5">
    <source>
        <dbReference type="Proteomes" id="UP000239485"/>
    </source>
</evidence>
<dbReference type="PRINTS" id="PR00313">
    <property type="entry name" value="CABNDNGRPT"/>
</dbReference>
<keyword evidence="5" id="KW-1185">Reference proteome</keyword>
<dbReference type="InterPro" id="IPR005135">
    <property type="entry name" value="Endo/exonuclease/phosphatase"/>
</dbReference>
<dbReference type="InterPro" id="IPR011049">
    <property type="entry name" value="Serralysin-like_metalloprot_C"/>
</dbReference>
<dbReference type="PANTHER" id="PTHR42834">
    <property type="entry name" value="ENDONUCLEASE/EXONUCLEASE/PHOSPHATASE FAMILY PROTEIN (AFU_ORTHOLOGUE AFUA_3G09210)"/>
    <property type="match status" value="1"/>
</dbReference>
<name>A0A2S6ID57_9ACTN</name>
<dbReference type="InterPro" id="IPR006311">
    <property type="entry name" value="TAT_signal"/>
</dbReference>
<dbReference type="GO" id="GO:0003824">
    <property type="term" value="F:catalytic activity"/>
    <property type="evidence" value="ECO:0007669"/>
    <property type="project" value="InterPro"/>
</dbReference>
<evidence type="ECO:0000256" key="1">
    <source>
        <dbReference type="SAM" id="MobiDB-lite"/>
    </source>
</evidence>
<dbReference type="InterPro" id="IPR036691">
    <property type="entry name" value="Endo/exonu/phosph_ase_sf"/>
</dbReference>
<dbReference type="SUPFAM" id="SSF74853">
    <property type="entry name" value="Lamin A/C globular tail domain"/>
    <property type="match status" value="1"/>
</dbReference>
<dbReference type="InterPro" id="IPR001343">
    <property type="entry name" value="Hemolysn_Ca-bd"/>
</dbReference>
<proteinExistence type="predicted"/>
<dbReference type="OrthoDB" id="1016457at2"/>
<feature type="region of interest" description="Disordered" evidence="1">
    <location>
        <begin position="168"/>
        <end position="218"/>
    </location>
</feature>
<dbReference type="InterPro" id="IPR047971">
    <property type="entry name" value="ExeM-like"/>
</dbReference>
<evidence type="ECO:0000313" key="4">
    <source>
        <dbReference type="EMBL" id="PPK92100.1"/>
    </source>
</evidence>
<feature type="chain" id="PRO_5015490605" description="LTD domain-containing protein" evidence="2">
    <location>
        <begin position="35"/>
        <end position="884"/>
    </location>
</feature>
<reference evidence="4 5" key="1">
    <citation type="submission" date="2018-02" db="EMBL/GenBank/DDBJ databases">
        <title>Genomic Encyclopedia of Archaeal and Bacterial Type Strains, Phase II (KMG-II): from individual species to whole genera.</title>
        <authorList>
            <person name="Goeker M."/>
        </authorList>
    </citation>
    <scope>NUCLEOTIDE SEQUENCE [LARGE SCALE GENOMIC DNA]</scope>
    <source>
        <strain evidence="4 5">DSM 22857</strain>
    </source>
</reference>
<dbReference type="Pfam" id="PF00932">
    <property type="entry name" value="LTD"/>
    <property type="match status" value="1"/>
</dbReference>
<dbReference type="PROSITE" id="PS51841">
    <property type="entry name" value="LTD"/>
    <property type="match status" value="1"/>
</dbReference>
<dbReference type="SUPFAM" id="SSF51120">
    <property type="entry name" value="beta-Roll"/>
    <property type="match status" value="1"/>
</dbReference>
<accession>A0A2S6ID57</accession>
<dbReference type="Proteomes" id="UP000239485">
    <property type="component" value="Unassembled WGS sequence"/>
</dbReference>
<feature type="compositionally biased region" description="Low complexity" evidence="1">
    <location>
        <begin position="193"/>
        <end position="202"/>
    </location>
</feature>
<sequence>MSPSPSSRGAARLTSAAVVSAVAAAALAATPAAAASPDVVISEVYGGGGNRGATYTHDFVELENRGSTAVDVSGWTVQYASATGTSWQRTQLSGTIAPGARYLVQQGRGSGGTTPLPTPDATGTVAMGGTGGKVALVAGSQPCGGAACADPALRDLVGYGADADGFEGSGPAKGASNTASVSRAGADTDDNATDFTAGDPNPGAGGSGGDTGATADCAATPSHEVGQVQGSGDRSPLAGRDVSLRGVVVADLPGLGGFHLQDADGDGDPATSDAVFVSVPAGATVDVTLGDVVAVGGGVSEAFGQTQVAGNALAVCAQGAELPAAAVLDLPADAADRERLEGMLVRSADPLTVSEVYGLTRFGELLLSEGGVLVQPTDVARPGPEAQAVAAANALRRIVLDDASSSRTGITDRPYLSPQTPVRVGDVLTFTEPVVLGFGFGAWRLQPADGTAEGVFAPQNTRPQAPEAVGGDVRIGAFNVLNYFLTRGGVGRGADTEEEFQEQVAKTIPAIRGLGADVVTLMEVEDTASTGYGDGSPDQALADLVARLNAAEGAEVWAYSPMPAELLAEGVRRDVIRNAIIYRRDVVEPVGAPVALVDEEVWSNAREPIAQTFTKDGDAFTVIANHFKSKGGNGTGDNADQRDGQAAWNGDRVRQARSLAGFVERLRAVDPDVVAMGDFNAYTREDPMEVLREAGLTDLGERFDPGHHSYVFDGLSGSLDHALATAELTAKVTDAAHWNINSAESVAYQYSGDPALFAADPYRASDHDPLIFGVDLDERCAGLVPTLRGTAGDDRLTGTNGRDVVMGLGGDDVLDGGNDDDVLCGGAGDDRILGGNGDDVLLGGFGADKLLGGNGDDVLTGGPGADDLLGGRGRNELVQDGAAS</sequence>
<dbReference type="Gene3D" id="2.150.10.10">
    <property type="entry name" value="Serralysin-like metalloprotease, C-terminal"/>
    <property type="match status" value="1"/>
</dbReference>
<dbReference type="CDD" id="cd04486">
    <property type="entry name" value="YhcR_OBF_like"/>
    <property type="match status" value="1"/>
</dbReference>
<dbReference type="AlphaFoldDB" id="A0A2S6ID57"/>
<dbReference type="GO" id="GO:0005509">
    <property type="term" value="F:calcium ion binding"/>
    <property type="evidence" value="ECO:0007669"/>
    <property type="project" value="InterPro"/>
</dbReference>
<dbReference type="InterPro" id="IPR018511">
    <property type="entry name" value="Hemolysin-typ_Ca-bd_CS"/>
</dbReference>
<feature type="signal peptide" evidence="2">
    <location>
        <begin position="1"/>
        <end position="34"/>
    </location>
</feature>
<comment type="caution">
    <text evidence="4">The sequence shown here is derived from an EMBL/GenBank/DDBJ whole genome shotgun (WGS) entry which is preliminary data.</text>
</comment>
<organism evidence="4 5">
    <name type="scientific">Kineococcus xinjiangensis</name>
    <dbReference type="NCBI Taxonomy" id="512762"/>
    <lineage>
        <taxon>Bacteria</taxon>
        <taxon>Bacillati</taxon>
        <taxon>Actinomycetota</taxon>
        <taxon>Actinomycetes</taxon>
        <taxon>Kineosporiales</taxon>
        <taxon>Kineosporiaceae</taxon>
        <taxon>Kineococcus</taxon>
    </lineage>
</organism>
<dbReference type="PROSITE" id="PS00330">
    <property type="entry name" value="HEMOLYSIN_CALCIUM"/>
    <property type="match status" value="3"/>
</dbReference>
<dbReference type="Gene3D" id="2.60.40.1260">
    <property type="entry name" value="Lamin Tail domain"/>
    <property type="match status" value="1"/>
</dbReference>
<dbReference type="Gene3D" id="3.60.10.10">
    <property type="entry name" value="Endonuclease/exonuclease/phosphatase"/>
    <property type="match status" value="1"/>
</dbReference>
<dbReference type="PROSITE" id="PS51318">
    <property type="entry name" value="TAT"/>
    <property type="match status" value="1"/>
</dbReference>
<dbReference type="InterPro" id="IPR001322">
    <property type="entry name" value="Lamin_tail_dom"/>
</dbReference>
<dbReference type="RefSeq" id="WP_104435300.1">
    <property type="nucleotide sequence ID" value="NZ_PTJD01000017.1"/>
</dbReference>
<dbReference type="InterPro" id="IPR036415">
    <property type="entry name" value="Lamin_tail_dom_sf"/>
</dbReference>
<dbReference type="PANTHER" id="PTHR42834:SF1">
    <property type="entry name" value="ENDONUCLEASE_EXONUCLEASE_PHOSPHATASE FAMILY PROTEIN (AFU_ORTHOLOGUE AFUA_3G09210)"/>
    <property type="match status" value="1"/>
</dbReference>
<dbReference type="Pfam" id="PF03372">
    <property type="entry name" value="Exo_endo_phos"/>
    <property type="match status" value="1"/>
</dbReference>
<feature type="domain" description="LTD" evidence="3">
    <location>
        <begin position="29"/>
        <end position="161"/>
    </location>
</feature>
<gene>
    <name evidence="4" type="ORF">CLV92_11765</name>
</gene>
<evidence type="ECO:0000256" key="2">
    <source>
        <dbReference type="SAM" id="SignalP"/>
    </source>
</evidence>
<evidence type="ECO:0000259" key="3">
    <source>
        <dbReference type="PROSITE" id="PS51841"/>
    </source>
</evidence>
<dbReference type="CDD" id="cd10283">
    <property type="entry name" value="MnuA_DNase1-like"/>
    <property type="match status" value="1"/>
</dbReference>